<comment type="caution">
    <text evidence="3">The sequence shown here is derived from an EMBL/GenBank/DDBJ whole genome shotgun (WGS) entry which is preliminary data.</text>
</comment>
<feature type="region of interest" description="Disordered" evidence="1">
    <location>
        <begin position="124"/>
        <end position="158"/>
    </location>
</feature>
<organism evidence="3 4">
    <name type="scientific">Rothia santali</name>
    <dbReference type="NCBI Taxonomy" id="2949643"/>
    <lineage>
        <taxon>Bacteria</taxon>
        <taxon>Bacillati</taxon>
        <taxon>Actinomycetota</taxon>
        <taxon>Actinomycetes</taxon>
        <taxon>Micrococcales</taxon>
        <taxon>Micrococcaceae</taxon>
        <taxon>Rothia</taxon>
    </lineage>
</organism>
<keyword evidence="2" id="KW-0812">Transmembrane</keyword>
<proteinExistence type="predicted"/>
<feature type="region of interest" description="Disordered" evidence="1">
    <location>
        <begin position="1"/>
        <end position="107"/>
    </location>
</feature>
<feature type="transmembrane region" description="Helical" evidence="2">
    <location>
        <begin position="166"/>
        <end position="186"/>
    </location>
</feature>
<dbReference type="Proteomes" id="UP001139502">
    <property type="component" value="Unassembled WGS sequence"/>
</dbReference>
<keyword evidence="2" id="KW-1133">Transmembrane helix</keyword>
<evidence type="ECO:0000313" key="4">
    <source>
        <dbReference type="Proteomes" id="UP001139502"/>
    </source>
</evidence>
<evidence type="ECO:0000256" key="1">
    <source>
        <dbReference type="SAM" id="MobiDB-lite"/>
    </source>
</evidence>
<keyword evidence="2" id="KW-0472">Membrane</keyword>
<accession>A0A9X2HAV3</accession>
<feature type="compositionally biased region" description="Low complexity" evidence="1">
    <location>
        <begin position="85"/>
        <end position="102"/>
    </location>
</feature>
<reference evidence="3" key="1">
    <citation type="submission" date="2022-06" db="EMBL/GenBank/DDBJ databases">
        <title>Rothia sp. isolated from sandalwood seedling.</title>
        <authorList>
            <person name="Tuikhar N."/>
            <person name="Kirdat K."/>
            <person name="Thorat V."/>
            <person name="Swetha P."/>
            <person name="Padma S."/>
            <person name="Sundararaj R."/>
            <person name="Yadav A."/>
        </authorList>
    </citation>
    <scope>NUCLEOTIDE SEQUENCE</scope>
    <source>
        <strain evidence="3">AR01</strain>
    </source>
</reference>
<dbReference type="AlphaFoldDB" id="A0A9X2HAV3"/>
<sequence>MARPRRTPSDPDDSAIPGAGQPTDGAAATDPRARETRGAPGGLGSDATGGPFTGVPDASAGARQDGASPQPTWQDGALPSALGSQAPYAAPAPEEPQQGQAPSALDLSGVSSWVGHYLQTEHDSAAVSPVDSNANAGVSDVDGGEGQIQGEGAPERASGHLASLRGPLPVVLFSLIAVGGIGLILGRSARALTGRRGESAE</sequence>
<dbReference type="EMBL" id="JANAFB010000021">
    <property type="protein sequence ID" value="MCP3426254.1"/>
    <property type="molecule type" value="Genomic_DNA"/>
</dbReference>
<protein>
    <submittedName>
        <fullName evidence="3">Uncharacterized protein</fullName>
    </submittedName>
</protein>
<keyword evidence="4" id="KW-1185">Reference proteome</keyword>
<evidence type="ECO:0000256" key="2">
    <source>
        <dbReference type="SAM" id="Phobius"/>
    </source>
</evidence>
<name>A0A9X2HAV3_9MICC</name>
<dbReference type="RefSeq" id="WP_254166819.1">
    <property type="nucleotide sequence ID" value="NZ_JANAFB010000021.1"/>
</dbReference>
<gene>
    <name evidence="3" type="ORF">NBM05_09620</name>
</gene>
<evidence type="ECO:0000313" key="3">
    <source>
        <dbReference type="EMBL" id="MCP3426254.1"/>
    </source>
</evidence>